<dbReference type="PANTHER" id="PTHR43625:SF40">
    <property type="entry name" value="ALDO-KETO REDUCTASE YAKC [NADP(+)]"/>
    <property type="match status" value="1"/>
</dbReference>
<organism evidence="3 4">
    <name type="scientific">Dentipellis fragilis</name>
    <dbReference type="NCBI Taxonomy" id="205917"/>
    <lineage>
        <taxon>Eukaryota</taxon>
        <taxon>Fungi</taxon>
        <taxon>Dikarya</taxon>
        <taxon>Basidiomycota</taxon>
        <taxon>Agaricomycotina</taxon>
        <taxon>Agaricomycetes</taxon>
        <taxon>Russulales</taxon>
        <taxon>Hericiaceae</taxon>
        <taxon>Dentipellis</taxon>
    </lineage>
</organism>
<dbReference type="SUPFAM" id="SSF51430">
    <property type="entry name" value="NAD(P)-linked oxidoreductase"/>
    <property type="match status" value="1"/>
</dbReference>
<keyword evidence="1" id="KW-0560">Oxidoreductase</keyword>
<reference evidence="3 4" key="1">
    <citation type="submission" date="2019-02" db="EMBL/GenBank/DDBJ databases">
        <title>Genome sequencing of the rare red list fungi Dentipellis fragilis.</title>
        <authorList>
            <person name="Buettner E."/>
            <person name="Kellner H."/>
        </authorList>
    </citation>
    <scope>NUCLEOTIDE SEQUENCE [LARGE SCALE GENOMIC DNA]</scope>
    <source>
        <strain evidence="3 4">DSM 105465</strain>
    </source>
</reference>
<proteinExistence type="predicted"/>
<protein>
    <recommendedName>
        <fullName evidence="2">NADP-dependent oxidoreductase domain-containing protein</fullName>
    </recommendedName>
</protein>
<evidence type="ECO:0000259" key="2">
    <source>
        <dbReference type="Pfam" id="PF00248"/>
    </source>
</evidence>
<dbReference type="InterPro" id="IPR036812">
    <property type="entry name" value="NAD(P)_OxRdtase_dom_sf"/>
</dbReference>
<evidence type="ECO:0000256" key="1">
    <source>
        <dbReference type="ARBA" id="ARBA00023002"/>
    </source>
</evidence>
<dbReference type="Proteomes" id="UP000298327">
    <property type="component" value="Unassembled WGS sequence"/>
</dbReference>
<evidence type="ECO:0000313" key="3">
    <source>
        <dbReference type="EMBL" id="TFY67877.1"/>
    </source>
</evidence>
<dbReference type="InterPro" id="IPR023210">
    <property type="entry name" value="NADP_OxRdtase_dom"/>
</dbReference>
<evidence type="ECO:0000313" key="4">
    <source>
        <dbReference type="Proteomes" id="UP000298327"/>
    </source>
</evidence>
<dbReference type="Pfam" id="PF00248">
    <property type="entry name" value="Aldo_ket_red"/>
    <property type="match status" value="1"/>
</dbReference>
<dbReference type="InterPro" id="IPR050791">
    <property type="entry name" value="Aldo-Keto_reductase"/>
</dbReference>
<keyword evidence="4" id="KW-1185">Reference proteome</keyword>
<dbReference type="AlphaFoldDB" id="A0A4Y9Z1L6"/>
<dbReference type="Gene3D" id="3.20.20.100">
    <property type="entry name" value="NADP-dependent oxidoreductase domain"/>
    <property type="match status" value="1"/>
</dbReference>
<dbReference type="EMBL" id="SEOQ01000179">
    <property type="protein sequence ID" value="TFY67877.1"/>
    <property type="molecule type" value="Genomic_DNA"/>
</dbReference>
<name>A0A4Y9Z1L6_9AGAM</name>
<sequence length="697" mass="78998">MSKLPTRKIGDTEVTAIGYGAMGIAAFYGPPMPDEDRFKVLDALYERGCTNWDTADLYLDSEELIGKWFKRTGKRDEIFLATKFGFASPPPRNKMPDGDPVWAREAFQRSLDRLGVDHIDLWYLHRPDPTIPIEKSVAAMAEFVEAGKLKYIGLSEVSSATLRRAHAVHPIAAVQVEYSPFSLDIEDPKVGLLKTARELGVKIIAYSPLGRGLLTGQYKGPEEFPEDDFRRLVPKFSKENFPRVLKLVADLQKIGERHGATAGQVCLAWILAQGDDFIPIPGTKHIKYLDENLGAVNVKLSPAELEEVRKAAHEADVEGDRYPPAEQVWRFDRRRHLPPPSDDAGPTCFHDVFSNRLILENVFSFATPATIIHIGQACRSAHEIVLEWLPFAFNINRHLSRFFHDPVAFRSFQARTSSLIGGLQALKFLDRSAYDDPKDADPVLDLYVYNNFASDTARFIIGSAGYEYGQPCHWEDPQFEKRLEDGSRRRIKVKVTFSPISTIFKSKTTCTTNFISYEKAYSLLPLTTFEERQCLVIASGARAMRSAVDEWEPRGWEIEALEPYPDEPCRFLDQRHCWVLSFNVSGLASSCVPPEGPVWGPLPSDPVDTTVWKLKSLKQNANYVGDPSYSVFFSNYLKFTYLLDREEILKAASLFMEAECPTDSLDAKLISFLARWRQEHKSQLTDQRRKFSASPYW</sequence>
<dbReference type="GO" id="GO:0016491">
    <property type="term" value="F:oxidoreductase activity"/>
    <property type="evidence" value="ECO:0007669"/>
    <property type="project" value="UniProtKB-KW"/>
</dbReference>
<dbReference type="GO" id="GO:0005737">
    <property type="term" value="C:cytoplasm"/>
    <property type="evidence" value="ECO:0007669"/>
    <property type="project" value="TreeGrafter"/>
</dbReference>
<gene>
    <name evidence="3" type="ORF">EVG20_g3780</name>
</gene>
<dbReference type="OrthoDB" id="37537at2759"/>
<dbReference type="STRING" id="205917.A0A4Y9Z1L6"/>
<dbReference type="PANTHER" id="PTHR43625">
    <property type="entry name" value="AFLATOXIN B1 ALDEHYDE REDUCTASE"/>
    <property type="match status" value="1"/>
</dbReference>
<feature type="domain" description="NADP-dependent oxidoreductase" evidence="2">
    <location>
        <begin position="17"/>
        <end position="311"/>
    </location>
</feature>
<comment type="caution">
    <text evidence="3">The sequence shown here is derived from an EMBL/GenBank/DDBJ whole genome shotgun (WGS) entry which is preliminary data.</text>
</comment>
<accession>A0A4Y9Z1L6</accession>